<name>A0AAV0WH14_9HEMI</name>
<dbReference type="AlphaFoldDB" id="A0AAV0WH14"/>
<gene>
    <name evidence="1" type="ORF">MEUPH1_LOCUS11204</name>
</gene>
<comment type="caution">
    <text evidence="1">The sequence shown here is derived from an EMBL/GenBank/DDBJ whole genome shotgun (WGS) entry which is preliminary data.</text>
</comment>
<sequence>MERKTSQAYDAVLHFAKVNLLAEFRPSVILTDFETALREMLIRHFPSATAHGCWFHSNQAVWRKMRKLGYLNHINTNGFALKTLKMIMVLPVLPAGKIEEGFVVIKRYVARHNINMRGLFNYYERYWIRNVGVELLSVYKKKN</sequence>
<accession>A0AAV0WH14</accession>
<evidence type="ECO:0008006" key="3">
    <source>
        <dbReference type="Google" id="ProtNLM"/>
    </source>
</evidence>
<evidence type="ECO:0000313" key="1">
    <source>
        <dbReference type="EMBL" id="CAI6355335.1"/>
    </source>
</evidence>
<dbReference type="EMBL" id="CARXXK010000002">
    <property type="protein sequence ID" value="CAI6355335.1"/>
    <property type="molecule type" value="Genomic_DNA"/>
</dbReference>
<evidence type="ECO:0000313" key="2">
    <source>
        <dbReference type="Proteomes" id="UP001160148"/>
    </source>
</evidence>
<proteinExistence type="predicted"/>
<keyword evidence="2" id="KW-1185">Reference proteome</keyword>
<protein>
    <recommendedName>
        <fullName evidence="3">MULE transposase domain-containing protein</fullName>
    </recommendedName>
</protein>
<dbReference type="Proteomes" id="UP001160148">
    <property type="component" value="Unassembled WGS sequence"/>
</dbReference>
<reference evidence="1 2" key="1">
    <citation type="submission" date="2023-01" db="EMBL/GenBank/DDBJ databases">
        <authorList>
            <person name="Whitehead M."/>
        </authorList>
    </citation>
    <scope>NUCLEOTIDE SEQUENCE [LARGE SCALE GENOMIC DNA]</scope>
</reference>
<organism evidence="1 2">
    <name type="scientific">Macrosiphum euphorbiae</name>
    <name type="common">potato aphid</name>
    <dbReference type="NCBI Taxonomy" id="13131"/>
    <lineage>
        <taxon>Eukaryota</taxon>
        <taxon>Metazoa</taxon>
        <taxon>Ecdysozoa</taxon>
        <taxon>Arthropoda</taxon>
        <taxon>Hexapoda</taxon>
        <taxon>Insecta</taxon>
        <taxon>Pterygota</taxon>
        <taxon>Neoptera</taxon>
        <taxon>Paraneoptera</taxon>
        <taxon>Hemiptera</taxon>
        <taxon>Sternorrhyncha</taxon>
        <taxon>Aphidomorpha</taxon>
        <taxon>Aphidoidea</taxon>
        <taxon>Aphididae</taxon>
        <taxon>Macrosiphini</taxon>
        <taxon>Macrosiphum</taxon>
    </lineage>
</organism>